<evidence type="ECO:0000256" key="5">
    <source>
        <dbReference type="RuleBase" id="RU363041"/>
    </source>
</evidence>
<accession>S7TAZ9</accession>
<feature type="transmembrane region" description="Helical" evidence="5">
    <location>
        <begin position="144"/>
        <end position="165"/>
    </location>
</feature>
<dbReference type="Proteomes" id="UP000014975">
    <property type="component" value="Unassembled WGS sequence"/>
</dbReference>
<evidence type="ECO:0000256" key="3">
    <source>
        <dbReference type="ARBA" id="ARBA00022989"/>
    </source>
</evidence>
<dbReference type="eggNOG" id="COG0730">
    <property type="taxonomic scope" value="Bacteria"/>
</dbReference>
<evidence type="ECO:0000313" key="6">
    <source>
        <dbReference type="EMBL" id="EPR34292.1"/>
    </source>
</evidence>
<feature type="transmembrane region" description="Helical" evidence="5">
    <location>
        <begin position="106"/>
        <end position="124"/>
    </location>
</feature>
<gene>
    <name evidence="6" type="ORF">dsat_2850</name>
</gene>
<feature type="transmembrane region" description="Helical" evidence="5">
    <location>
        <begin position="6"/>
        <end position="38"/>
    </location>
</feature>
<keyword evidence="5" id="KW-1003">Cell membrane</keyword>
<dbReference type="PANTHER" id="PTHR43483:SF3">
    <property type="entry name" value="MEMBRANE TRANSPORTER PROTEIN HI_0806-RELATED"/>
    <property type="match status" value="1"/>
</dbReference>
<evidence type="ECO:0000256" key="4">
    <source>
        <dbReference type="ARBA" id="ARBA00023136"/>
    </source>
</evidence>
<comment type="caution">
    <text evidence="6">The sequence shown here is derived from an EMBL/GenBank/DDBJ whole genome shotgun (WGS) entry which is preliminary data.</text>
</comment>
<evidence type="ECO:0000256" key="2">
    <source>
        <dbReference type="ARBA" id="ARBA00022692"/>
    </source>
</evidence>
<keyword evidence="3 5" id="KW-1133">Transmembrane helix</keyword>
<organism evidence="6 7">
    <name type="scientific">Alkalidesulfovibrio alkalitolerans DSM 16529</name>
    <dbReference type="NCBI Taxonomy" id="1121439"/>
    <lineage>
        <taxon>Bacteria</taxon>
        <taxon>Pseudomonadati</taxon>
        <taxon>Thermodesulfobacteriota</taxon>
        <taxon>Desulfovibrionia</taxon>
        <taxon>Desulfovibrionales</taxon>
        <taxon>Desulfovibrionaceae</taxon>
        <taxon>Alkalidesulfovibrio</taxon>
    </lineage>
</organism>
<dbReference type="RefSeq" id="WP_020886815.1">
    <property type="nucleotide sequence ID" value="NZ_ATHI01000013.1"/>
</dbReference>
<dbReference type="GO" id="GO:0005886">
    <property type="term" value="C:plasma membrane"/>
    <property type="evidence" value="ECO:0007669"/>
    <property type="project" value="UniProtKB-SubCell"/>
</dbReference>
<keyword evidence="2 5" id="KW-0812">Transmembrane</keyword>
<evidence type="ECO:0000256" key="1">
    <source>
        <dbReference type="ARBA" id="ARBA00004141"/>
    </source>
</evidence>
<keyword evidence="4 5" id="KW-0472">Membrane</keyword>
<comment type="subcellular location">
    <subcellularLocation>
        <location evidence="5">Cell membrane</location>
        <topology evidence="5">Multi-pass membrane protein</topology>
    </subcellularLocation>
    <subcellularLocation>
        <location evidence="1">Membrane</location>
        <topology evidence="1">Multi-pass membrane protein</topology>
    </subcellularLocation>
</comment>
<dbReference type="PATRIC" id="fig|1121439.3.peg.1366"/>
<comment type="similarity">
    <text evidence="5">Belongs to the 4-toluene sulfonate uptake permease (TSUP) (TC 2.A.102) family.</text>
</comment>
<dbReference type="OrthoDB" id="457670at2"/>
<feature type="transmembrane region" description="Helical" evidence="5">
    <location>
        <begin position="50"/>
        <end position="69"/>
    </location>
</feature>
<keyword evidence="7" id="KW-1185">Reference proteome</keyword>
<dbReference type="STRING" id="1121439.dsat_2850"/>
<dbReference type="AlphaFoldDB" id="S7TAZ9"/>
<protein>
    <recommendedName>
        <fullName evidence="5">Probable membrane transporter protein</fullName>
    </recommendedName>
</protein>
<proteinExistence type="inferred from homology"/>
<feature type="transmembrane region" description="Helical" evidence="5">
    <location>
        <begin position="243"/>
        <end position="261"/>
    </location>
</feature>
<feature type="transmembrane region" description="Helical" evidence="5">
    <location>
        <begin position="75"/>
        <end position="99"/>
    </location>
</feature>
<sequence length="268" mass="27773">MLTWLIYPVFGAIAGVIAGLLGVGGGIVVVPALVYLFALQGLPPEYIMKMALGTSLAAICFTSISSFRAHHRRGAVIWTIVATITPGILIGTFGGTWLAAALSTNFLKGFFAMFLYFVCAQMLLDLKPAPTRQLPGKAGMTGAGGIIGVVSALVGIGGGTLSVPFMSWCNVPLHKAIGTSAAIGFPIALAGTVGYIVNGLSAPGLPDYALGFIYLPAMIGIAAVSVLTAPYGAKLAHALPVKTLKRCFAVFLLLVATKMLWEVIEAVF</sequence>
<feature type="transmembrane region" description="Helical" evidence="5">
    <location>
        <begin position="177"/>
        <end position="197"/>
    </location>
</feature>
<dbReference type="PANTHER" id="PTHR43483">
    <property type="entry name" value="MEMBRANE TRANSPORTER PROTEIN HI_0806-RELATED"/>
    <property type="match status" value="1"/>
</dbReference>
<evidence type="ECO:0000313" key="7">
    <source>
        <dbReference type="Proteomes" id="UP000014975"/>
    </source>
</evidence>
<reference evidence="6 7" key="1">
    <citation type="journal article" date="2013" name="Genome Announc.">
        <title>Draft genome sequences for three mercury-methylating, sulfate-reducing bacteria.</title>
        <authorList>
            <person name="Brown S.D."/>
            <person name="Hurt R.A.Jr."/>
            <person name="Gilmour C.C."/>
            <person name="Elias D.A."/>
        </authorList>
    </citation>
    <scope>NUCLEOTIDE SEQUENCE [LARGE SCALE GENOMIC DNA]</scope>
    <source>
        <strain evidence="6 7">DSM 16529</strain>
    </source>
</reference>
<feature type="transmembrane region" description="Helical" evidence="5">
    <location>
        <begin position="209"/>
        <end position="231"/>
    </location>
</feature>
<dbReference type="Pfam" id="PF01925">
    <property type="entry name" value="TauE"/>
    <property type="match status" value="1"/>
</dbReference>
<dbReference type="EMBL" id="ATHI01000013">
    <property type="protein sequence ID" value="EPR34292.1"/>
    <property type="molecule type" value="Genomic_DNA"/>
</dbReference>
<name>S7TAZ9_9BACT</name>
<dbReference type="InterPro" id="IPR002781">
    <property type="entry name" value="TM_pro_TauE-like"/>
</dbReference>